<dbReference type="Pfam" id="PF25954">
    <property type="entry name" value="Beta-barrel_RND_2"/>
    <property type="match status" value="1"/>
</dbReference>
<organism evidence="4 5">
    <name type="scientific">Pedobacter metabolipauper</name>
    <dbReference type="NCBI Taxonomy" id="425513"/>
    <lineage>
        <taxon>Bacteria</taxon>
        <taxon>Pseudomonadati</taxon>
        <taxon>Bacteroidota</taxon>
        <taxon>Sphingobacteriia</taxon>
        <taxon>Sphingobacteriales</taxon>
        <taxon>Sphingobacteriaceae</taxon>
        <taxon>Pedobacter</taxon>
    </lineage>
</organism>
<dbReference type="EMBL" id="SNYC01000005">
    <property type="protein sequence ID" value="TDQ08589.1"/>
    <property type="molecule type" value="Genomic_DNA"/>
</dbReference>
<evidence type="ECO:0000313" key="4">
    <source>
        <dbReference type="EMBL" id="TDQ08589.1"/>
    </source>
</evidence>
<dbReference type="InterPro" id="IPR058792">
    <property type="entry name" value="Beta-barrel_RND_2"/>
</dbReference>
<dbReference type="GO" id="GO:0022857">
    <property type="term" value="F:transmembrane transporter activity"/>
    <property type="evidence" value="ECO:0007669"/>
    <property type="project" value="InterPro"/>
</dbReference>
<dbReference type="Gene3D" id="1.10.287.470">
    <property type="entry name" value="Helix hairpin bin"/>
    <property type="match status" value="1"/>
</dbReference>
<evidence type="ECO:0000313" key="5">
    <source>
        <dbReference type="Proteomes" id="UP000295620"/>
    </source>
</evidence>
<keyword evidence="5" id="KW-1185">Reference proteome</keyword>
<comment type="caution">
    <text evidence="4">The sequence shown here is derived from an EMBL/GenBank/DDBJ whole genome shotgun (WGS) entry which is preliminary data.</text>
</comment>
<dbReference type="GO" id="GO:0030313">
    <property type="term" value="C:cell envelope"/>
    <property type="evidence" value="ECO:0007669"/>
    <property type="project" value="TreeGrafter"/>
</dbReference>
<dbReference type="OrthoDB" id="9814657at2"/>
<dbReference type="GO" id="GO:0016020">
    <property type="term" value="C:membrane"/>
    <property type="evidence" value="ECO:0007669"/>
    <property type="project" value="InterPro"/>
</dbReference>
<dbReference type="Gene3D" id="2.40.50.100">
    <property type="match status" value="1"/>
</dbReference>
<dbReference type="SUPFAM" id="SSF111369">
    <property type="entry name" value="HlyD-like secretion proteins"/>
    <property type="match status" value="1"/>
</dbReference>
<protein>
    <submittedName>
        <fullName evidence="4">Cobalt-zinc-cadmium efflux system membrane fusion protein</fullName>
    </submittedName>
</protein>
<evidence type="ECO:0000259" key="3">
    <source>
        <dbReference type="Pfam" id="PF25954"/>
    </source>
</evidence>
<dbReference type="GO" id="GO:0060003">
    <property type="term" value="P:copper ion export"/>
    <property type="evidence" value="ECO:0007669"/>
    <property type="project" value="TreeGrafter"/>
</dbReference>
<keyword evidence="2" id="KW-0813">Transport</keyword>
<dbReference type="NCBIfam" id="TIGR01730">
    <property type="entry name" value="RND_mfp"/>
    <property type="match status" value="1"/>
</dbReference>
<dbReference type="GO" id="GO:0015679">
    <property type="term" value="P:plasma membrane copper ion transport"/>
    <property type="evidence" value="ECO:0007669"/>
    <property type="project" value="TreeGrafter"/>
</dbReference>
<dbReference type="PROSITE" id="PS51257">
    <property type="entry name" value="PROKAR_LIPOPROTEIN"/>
    <property type="match status" value="1"/>
</dbReference>
<sequence length="388" mass="43653">MNSIYKFLSLFVIITLFISCSGEPKEVKQTAVQEEHHDENIIELSAEQYKTADIQLGAAEMKALSGTTKVNGMLDLPPQNMVSISSPFAGTVKSTEMLQGMRVRKGQLIAVLQHPDFIEIQQDYLDYKSQLEYLKLEYDRQQELAAEQVNSKKALQKARSEYQSMQAKVSGMRMKLNLMNVNLSALDKGKISSTFNLYTPISGYVIQVNTNIGALANPSDVLFKIADTDHLHAELTVFEKDVPKLKIGQKVRFTLANETKERMATVYLVGREISDERTVQIHCHLDQEDDQLLPGMYLQALVESGSSKVTALPEKSIVEFEGLKYIFVEAEASHFERVAIRTGVTEFGYTQVYFQDNFDWKSKKIVVNGAYDLLSKMSNGEEEGGHAH</sequence>
<dbReference type="PANTHER" id="PTHR30097">
    <property type="entry name" value="CATION EFFLUX SYSTEM PROTEIN CUSB"/>
    <property type="match status" value="1"/>
</dbReference>
<gene>
    <name evidence="4" type="ORF">ATK78_3105</name>
</gene>
<dbReference type="InterPro" id="IPR051909">
    <property type="entry name" value="MFP_Cation_Efflux"/>
</dbReference>
<name>A0A4R6SW07_9SPHI</name>
<dbReference type="InterPro" id="IPR006143">
    <property type="entry name" value="RND_pump_MFP"/>
</dbReference>
<dbReference type="Proteomes" id="UP000295620">
    <property type="component" value="Unassembled WGS sequence"/>
</dbReference>
<dbReference type="Gene3D" id="2.40.30.170">
    <property type="match status" value="1"/>
</dbReference>
<feature type="domain" description="CusB-like beta-barrel" evidence="3">
    <location>
        <begin position="234"/>
        <end position="303"/>
    </location>
</feature>
<evidence type="ECO:0000256" key="1">
    <source>
        <dbReference type="ARBA" id="ARBA00009477"/>
    </source>
</evidence>
<accession>A0A4R6SW07</accession>
<proteinExistence type="inferred from homology"/>
<dbReference type="PANTHER" id="PTHR30097:SF4">
    <property type="entry name" value="SLR6042 PROTEIN"/>
    <property type="match status" value="1"/>
</dbReference>
<evidence type="ECO:0000256" key="2">
    <source>
        <dbReference type="ARBA" id="ARBA00022448"/>
    </source>
</evidence>
<dbReference type="AlphaFoldDB" id="A0A4R6SW07"/>
<comment type="similarity">
    <text evidence="1">Belongs to the membrane fusion protein (MFP) (TC 8.A.1) family.</text>
</comment>
<reference evidence="4 5" key="1">
    <citation type="submission" date="2019-03" db="EMBL/GenBank/DDBJ databases">
        <title>Genomic Encyclopedia of Archaeal and Bacterial Type Strains, Phase II (KMG-II): from individual species to whole genera.</title>
        <authorList>
            <person name="Goeker M."/>
        </authorList>
    </citation>
    <scope>NUCLEOTIDE SEQUENCE [LARGE SCALE GENOMIC DNA]</scope>
    <source>
        <strain evidence="4 5">DSM 19035</strain>
    </source>
</reference>
<dbReference type="RefSeq" id="WP_133576946.1">
    <property type="nucleotide sequence ID" value="NZ_SNYC01000005.1"/>
</dbReference>